<feature type="chain" id="PRO_5011980420" description="DUF2865 domain-containing protein" evidence="2">
    <location>
        <begin position="24"/>
        <end position="349"/>
    </location>
</feature>
<dbReference type="InterPro" id="IPR021293">
    <property type="entry name" value="DUF2865"/>
</dbReference>
<feature type="region of interest" description="Disordered" evidence="1">
    <location>
        <begin position="312"/>
        <end position="349"/>
    </location>
</feature>
<dbReference type="OrthoDB" id="7850882at2"/>
<dbReference type="Proteomes" id="UP000186406">
    <property type="component" value="Unassembled WGS sequence"/>
</dbReference>
<evidence type="ECO:0000313" key="4">
    <source>
        <dbReference type="Proteomes" id="UP000186406"/>
    </source>
</evidence>
<gene>
    <name evidence="3" type="ORF">SAMN02745172_00480</name>
</gene>
<dbReference type="STRING" id="1123029.SAMN02745172_00480"/>
<name>A0A1M7Z7Y3_9HYPH</name>
<evidence type="ECO:0000256" key="2">
    <source>
        <dbReference type="SAM" id="SignalP"/>
    </source>
</evidence>
<dbReference type="RefSeq" id="WP_084563808.1">
    <property type="nucleotide sequence ID" value="NZ_FRXO01000001.1"/>
</dbReference>
<evidence type="ECO:0000256" key="1">
    <source>
        <dbReference type="SAM" id="MobiDB-lite"/>
    </source>
</evidence>
<feature type="signal peptide" evidence="2">
    <location>
        <begin position="1"/>
        <end position="23"/>
    </location>
</feature>
<organism evidence="3 4">
    <name type="scientific">Pseudoxanthobacter soli DSM 19599</name>
    <dbReference type="NCBI Taxonomy" id="1123029"/>
    <lineage>
        <taxon>Bacteria</taxon>
        <taxon>Pseudomonadati</taxon>
        <taxon>Pseudomonadota</taxon>
        <taxon>Alphaproteobacteria</taxon>
        <taxon>Hyphomicrobiales</taxon>
        <taxon>Segnochrobactraceae</taxon>
        <taxon>Pseudoxanthobacter</taxon>
    </lineage>
</organism>
<feature type="compositionally biased region" description="Low complexity" evidence="1">
    <location>
        <begin position="312"/>
        <end position="335"/>
    </location>
</feature>
<reference evidence="3 4" key="1">
    <citation type="submission" date="2016-12" db="EMBL/GenBank/DDBJ databases">
        <authorList>
            <person name="Song W.-J."/>
            <person name="Kurnit D.M."/>
        </authorList>
    </citation>
    <scope>NUCLEOTIDE SEQUENCE [LARGE SCALE GENOMIC DNA]</scope>
    <source>
        <strain evidence="3 4">DSM 19599</strain>
    </source>
</reference>
<protein>
    <recommendedName>
        <fullName evidence="5">DUF2865 domain-containing protein</fullName>
    </recommendedName>
</protein>
<evidence type="ECO:0000313" key="3">
    <source>
        <dbReference type="EMBL" id="SHO60985.1"/>
    </source>
</evidence>
<proteinExistence type="predicted"/>
<dbReference type="AlphaFoldDB" id="A0A1M7Z7Y3"/>
<sequence>MTGKYVRYLRRLMAVPRVGRHLAATGLLAGSLAVSGLVPGSVATATAADCTSIGRQIYQAAAAKDQQRLEALRRQYAAQNCSTAAAPAAKSGAVKGGTANSDNTRTRYVNQNGRIVALTEGGSGSDPGSFLKQLFPIFGGTKQAEPQQPDKGGNRPRVLTPKTPAQPAVAAVPATPAAPAANVETYRTYCVRGCDGYYFQIGRASAETDFTRDQAACEKTCPASPVSLYVQRNGDPAAEIVSLQDGQPYNQLPAAFRFRDGRIPGCSCSADAAAPDNMSRPTGVVDVAQPGTAAVTAADPAVVDGAAPADAAAASASASSAEPAAPAKPAISKPPLRVRTVGPTFLQTQ</sequence>
<keyword evidence="2" id="KW-0732">Signal</keyword>
<dbReference type="Pfam" id="PF11064">
    <property type="entry name" value="DUF2865"/>
    <property type="match status" value="1"/>
</dbReference>
<evidence type="ECO:0008006" key="5">
    <source>
        <dbReference type="Google" id="ProtNLM"/>
    </source>
</evidence>
<keyword evidence="4" id="KW-1185">Reference proteome</keyword>
<dbReference type="EMBL" id="FRXO01000001">
    <property type="protein sequence ID" value="SHO60985.1"/>
    <property type="molecule type" value="Genomic_DNA"/>
</dbReference>
<accession>A0A1M7Z7Y3</accession>